<organism evidence="1 2">
    <name type="scientific">Mycena maculata</name>
    <dbReference type="NCBI Taxonomy" id="230809"/>
    <lineage>
        <taxon>Eukaryota</taxon>
        <taxon>Fungi</taxon>
        <taxon>Dikarya</taxon>
        <taxon>Basidiomycota</taxon>
        <taxon>Agaricomycotina</taxon>
        <taxon>Agaricomycetes</taxon>
        <taxon>Agaricomycetidae</taxon>
        <taxon>Agaricales</taxon>
        <taxon>Marasmiineae</taxon>
        <taxon>Mycenaceae</taxon>
        <taxon>Mycena</taxon>
    </lineage>
</organism>
<dbReference type="Proteomes" id="UP001215280">
    <property type="component" value="Unassembled WGS sequence"/>
</dbReference>
<dbReference type="AlphaFoldDB" id="A0AAD7HIZ7"/>
<reference evidence="1" key="1">
    <citation type="submission" date="2023-03" db="EMBL/GenBank/DDBJ databases">
        <title>Massive genome expansion in bonnet fungi (Mycena s.s.) driven by repeated elements and novel gene families across ecological guilds.</title>
        <authorList>
            <consortium name="Lawrence Berkeley National Laboratory"/>
            <person name="Harder C.B."/>
            <person name="Miyauchi S."/>
            <person name="Viragh M."/>
            <person name="Kuo A."/>
            <person name="Thoen E."/>
            <person name="Andreopoulos B."/>
            <person name="Lu D."/>
            <person name="Skrede I."/>
            <person name="Drula E."/>
            <person name="Henrissat B."/>
            <person name="Morin E."/>
            <person name="Kohler A."/>
            <person name="Barry K."/>
            <person name="LaButti K."/>
            <person name="Morin E."/>
            <person name="Salamov A."/>
            <person name="Lipzen A."/>
            <person name="Mereny Z."/>
            <person name="Hegedus B."/>
            <person name="Baldrian P."/>
            <person name="Stursova M."/>
            <person name="Weitz H."/>
            <person name="Taylor A."/>
            <person name="Grigoriev I.V."/>
            <person name="Nagy L.G."/>
            <person name="Martin F."/>
            <person name="Kauserud H."/>
        </authorList>
    </citation>
    <scope>NUCLEOTIDE SEQUENCE</scope>
    <source>
        <strain evidence="1">CBHHK188m</strain>
    </source>
</reference>
<gene>
    <name evidence="1" type="ORF">DFH07DRAFT_760629</name>
</gene>
<sequence>MGEQWEKAVALWWAIEESTEFETKVRSLPTPNRPAQVGAWVKTARSKTPGVTLPTFSKEWKAWWCAINPSWRRRNGELVREGTGPWKVLRHPGPNGLLNILVCLKWWHGELETDGPNEEWNGAVEDVVWALEGIVRYIDLV</sequence>
<keyword evidence="2" id="KW-1185">Reference proteome</keyword>
<dbReference type="EMBL" id="JARJLG010000272">
    <property type="protein sequence ID" value="KAJ7721060.1"/>
    <property type="molecule type" value="Genomic_DNA"/>
</dbReference>
<evidence type="ECO:0000313" key="2">
    <source>
        <dbReference type="Proteomes" id="UP001215280"/>
    </source>
</evidence>
<comment type="caution">
    <text evidence="1">The sequence shown here is derived from an EMBL/GenBank/DDBJ whole genome shotgun (WGS) entry which is preliminary data.</text>
</comment>
<name>A0AAD7HIZ7_9AGAR</name>
<accession>A0AAD7HIZ7</accession>
<evidence type="ECO:0000313" key="1">
    <source>
        <dbReference type="EMBL" id="KAJ7721060.1"/>
    </source>
</evidence>
<proteinExistence type="predicted"/>
<protein>
    <submittedName>
        <fullName evidence="1">Uncharacterized protein</fullName>
    </submittedName>
</protein>